<dbReference type="RefSeq" id="WP_338434747.1">
    <property type="nucleotide sequence ID" value="NZ_JAUYVH010000001.1"/>
</dbReference>
<keyword evidence="1" id="KW-1133">Transmembrane helix</keyword>
<accession>A0ABU1BIT2</accession>
<keyword evidence="1" id="KW-0812">Transmembrane</keyword>
<dbReference type="Pfam" id="PF07811">
    <property type="entry name" value="TadE"/>
    <property type="match status" value="1"/>
</dbReference>
<evidence type="ECO:0000256" key="1">
    <source>
        <dbReference type="SAM" id="Phobius"/>
    </source>
</evidence>
<dbReference type="EMBL" id="JAUYVH010000001">
    <property type="protein sequence ID" value="MDQ9168915.1"/>
    <property type="molecule type" value="Genomic_DNA"/>
</dbReference>
<evidence type="ECO:0000313" key="4">
    <source>
        <dbReference type="Proteomes" id="UP001225596"/>
    </source>
</evidence>
<sequence>MKSKTDMQKPSMAKHRSMQGVVAVELAILMIPLIMLAFGAVEFGRAIYHYNTLAKAVRDGARLLAQNNPTDASYAARQNEARCLVMHGNTACTGPTLVPALTAAQVVLCDRVHLDGCTNGPYGNVPTGAGLINLVEVKIDGYQFTYLGLPVTVTLSALPPIVFDDIRAVMRQII</sequence>
<feature type="domain" description="TadE-like" evidence="2">
    <location>
        <begin position="20"/>
        <end position="62"/>
    </location>
</feature>
<dbReference type="InterPro" id="IPR012495">
    <property type="entry name" value="TadE-like_dom"/>
</dbReference>
<name>A0ABU1BIT2_9BURK</name>
<comment type="caution">
    <text evidence="3">The sequence shown here is derived from an EMBL/GenBank/DDBJ whole genome shotgun (WGS) entry which is preliminary data.</text>
</comment>
<feature type="transmembrane region" description="Helical" evidence="1">
    <location>
        <begin position="21"/>
        <end position="41"/>
    </location>
</feature>
<reference evidence="3 4" key="1">
    <citation type="submission" date="2023-08" db="EMBL/GenBank/DDBJ databases">
        <title>Oxalobacteraceae gen .nov., isolated from river sludge outside the plant.</title>
        <authorList>
            <person name="Zhao S.Y."/>
        </authorList>
    </citation>
    <scope>NUCLEOTIDE SEQUENCE [LARGE SCALE GENOMIC DNA]</scope>
    <source>
        <strain evidence="3 4">R-40</strain>
    </source>
</reference>
<proteinExistence type="predicted"/>
<protein>
    <submittedName>
        <fullName evidence="3">Pilus assembly protein</fullName>
    </submittedName>
</protein>
<keyword evidence="4" id="KW-1185">Reference proteome</keyword>
<organism evidence="3 4">
    <name type="scientific">Keguizhuia sedimenti</name>
    <dbReference type="NCBI Taxonomy" id="3064264"/>
    <lineage>
        <taxon>Bacteria</taxon>
        <taxon>Pseudomonadati</taxon>
        <taxon>Pseudomonadota</taxon>
        <taxon>Betaproteobacteria</taxon>
        <taxon>Burkholderiales</taxon>
        <taxon>Oxalobacteraceae</taxon>
        <taxon>Keguizhuia</taxon>
    </lineage>
</organism>
<evidence type="ECO:0000259" key="2">
    <source>
        <dbReference type="Pfam" id="PF07811"/>
    </source>
</evidence>
<evidence type="ECO:0000313" key="3">
    <source>
        <dbReference type="EMBL" id="MDQ9168915.1"/>
    </source>
</evidence>
<dbReference type="Proteomes" id="UP001225596">
    <property type="component" value="Unassembled WGS sequence"/>
</dbReference>
<gene>
    <name evidence="3" type="ORF">Q8A64_00670</name>
</gene>
<keyword evidence="1" id="KW-0472">Membrane</keyword>